<feature type="domain" description="AMP-dependent synthetase/ligase" evidence="5">
    <location>
        <begin position="42"/>
        <end position="399"/>
    </location>
</feature>
<keyword evidence="2 7" id="KW-0436">Ligase</keyword>
<dbReference type="Pfam" id="PF00501">
    <property type="entry name" value="AMP-binding"/>
    <property type="match status" value="1"/>
</dbReference>
<evidence type="ECO:0000259" key="6">
    <source>
        <dbReference type="Pfam" id="PF13193"/>
    </source>
</evidence>
<dbReference type="SUPFAM" id="SSF56801">
    <property type="entry name" value="Acetyl-CoA synthetase-like"/>
    <property type="match status" value="1"/>
</dbReference>
<evidence type="ECO:0000313" key="7">
    <source>
        <dbReference type="EMBL" id="OIQ83660.1"/>
    </source>
</evidence>
<dbReference type="InterPro" id="IPR051087">
    <property type="entry name" value="Mitochondrial_ACSM"/>
</dbReference>
<dbReference type="InterPro" id="IPR025110">
    <property type="entry name" value="AMP-bd_C"/>
</dbReference>
<proteinExistence type="inferred from homology"/>
<dbReference type="EC" id="6.2.1.1" evidence="7"/>
<dbReference type="AlphaFoldDB" id="A0A1J5QUZ5"/>
<dbReference type="PANTHER" id="PTHR43605:SF10">
    <property type="entry name" value="ACYL-COA SYNTHETASE MEDIUM CHAIN FAMILY MEMBER 3"/>
    <property type="match status" value="1"/>
</dbReference>
<comment type="caution">
    <text evidence="7">The sequence shown here is derived from an EMBL/GenBank/DDBJ whole genome shotgun (WGS) entry which is preliminary data.</text>
</comment>
<dbReference type="Pfam" id="PF13193">
    <property type="entry name" value="AMP-binding_C"/>
    <property type="match status" value="1"/>
</dbReference>
<organism evidence="7">
    <name type="scientific">mine drainage metagenome</name>
    <dbReference type="NCBI Taxonomy" id="410659"/>
    <lineage>
        <taxon>unclassified sequences</taxon>
        <taxon>metagenomes</taxon>
        <taxon>ecological metagenomes</taxon>
    </lineage>
</organism>
<gene>
    <name evidence="7" type="primary">acsA_25</name>
    <name evidence="7" type="ORF">GALL_345330</name>
</gene>
<sequence>MTAMHARYLTEELDEAGHPRAFTLHCPPGFNFAYDVVDQLGSETPERRALRWCNDDGEQRTYTFGEMSRLSDQAASYFLSRGIRKGDRVLLILKRHAQFWWAITGLHKIGAVAVPATNQLLRYDLVFRVAEASITAVVCTLEGDVAAEVEAAEQELGRPLVKIGVRGSRDGWADLDEGMAAAPVFVRPSGADLPTVEDPMLLYFTSGTTAQPKMVVHDFSYPIAHIPTAKYWHKVDPDGLHLTLSETGWAKSVWGKLYGQWLMETCVDVYDFDRFDPVRLLEHLQDARVTTFCAAPTVYRFLITHDLSAYDLSALQHCTIAGEAMNPVVYETFRQKTGLELKEGYGQTEMTLAVVTNYWQETKAGSMGTPSPGYDVVLLTEDGAEAAVGEDGEICLRLPDGARPIGLFIGYDNDLETTRSVWHDGYYHTHDLARRDEDGYFWYVGRTDDMIKTSGYRVGPFEVESVVMAHPAVVECAITGAPDEVRGTVVKATIVLAPGVEPTDALAKDIQSFVKHRTAPYKYPRVIEFVERMPTTISGKIRRVVIRQESERRADGGPRTGDAAQQ</sequence>
<comment type="similarity">
    <text evidence="1">Belongs to the ATP-dependent AMP-binding enzyme family.</text>
</comment>
<dbReference type="InterPro" id="IPR045851">
    <property type="entry name" value="AMP-bd_C_sf"/>
</dbReference>
<evidence type="ECO:0000259" key="5">
    <source>
        <dbReference type="Pfam" id="PF00501"/>
    </source>
</evidence>
<evidence type="ECO:0000256" key="3">
    <source>
        <dbReference type="ARBA" id="ARBA00022741"/>
    </source>
</evidence>
<feature type="domain" description="AMP-binding enzyme C-terminal" evidence="6">
    <location>
        <begin position="462"/>
        <end position="540"/>
    </location>
</feature>
<accession>A0A1J5QUZ5</accession>
<evidence type="ECO:0000256" key="1">
    <source>
        <dbReference type="ARBA" id="ARBA00006432"/>
    </source>
</evidence>
<dbReference type="Gene3D" id="3.30.300.30">
    <property type="match status" value="1"/>
</dbReference>
<keyword evidence="3" id="KW-0547">Nucleotide-binding</keyword>
<dbReference type="InterPro" id="IPR000873">
    <property type="entry name" value="AMP-dep_synth/lig_dom"/>
</dbReference>
<protein>
    <submittedName>
        <fullName evidence="7">Acetyl-coenzyme A synthetase</fullName>
        <ecNumber evidence="7">6.2.1.1</ecNumber>
    </submittedName>
</protein>
<keyword evidence="4" id="KW-0067">ATP-binding</keyword>
<dbReference type="PANTHER" id="PTHR43605">
    <property type="entry name" value="ACYL-COENZYME A SYNTHETASE"/>
    <property type="match status" value="1"/>
</dbReference>
<dbReference type="InterPro" id="IPR042099">
    <property type="entry name" value="ANL_N_sf"/>
</dbReference>
<name>A0A1J5QUZ5_9ZZZZ</name>
<reference evidence="7" key="1">
    <citation type="submission" date="2016-10" db="EMBL/GenBank/DDBJ databases">
        <title>Sequence of Gallionella enrichment culture.</title>
        <authorList>
            <person name="Poehlein A."/>
            <person name="Muehling M."/>
            <person name="Daniel R."/>
        </authorList>
    </citation>
    <scope>NUCLEOTIDE SEQUENCE</scope>
</reference>
<evidence type="ECO:0000256" key="4">
    <source>
        <dbReference type="ARBA" id="ARBA00022840"/>
    </source>
</evidence>
<evidence type="ECO:0000256" key="2">
    <source>
        <dbReference type="ARBA" id="ARBA00022598"/>
    </source>
</evidence>
<dbReference type="GO" id="GO:0003987">
    <property type="term" value="F:acetate-CoA ligase activity"/>
    <property type="evidence" value="ECO:0007669"/>
    <property type="project" value="UniProtKB-EC"/>
</dbReference>
<dbReference type="EMBL" id="MLJW01000683">
    <property type="protein sequence ID" value="OIQ83660.1"/>
    <property type="molecule type" value="Genomic_DNA"/>
</dbReference>
<dbReference type="FunFam" id="3.30.300.30:FF:000005">
    <property type="entry name" value="Acyl-coenzyme A synthetase ACSM5, mitochondrial"/>
    <property type="match status" value="1"/>
</dbReference>
<dbReference type="Gene3D" id="3.40.50.12780">
    <property type="entry name" value="N-terminal domain of ligase-like"/>
    <property type="match status" value="1"/>
</dbReference>
<dbReference type="GO" id="GO:0015645">
    <property type="term" value="F:fatty acid ligase activity"/>
    <property type="evidence" value="ECO:0007669"/>
    <property type="project" value="TreeGrafter"/>
</dbReference>
<dbReference type="GO" id="GO:0004321">
    <property type="term" value="F:fatty-acyl-CoA synthase activity"/>
    <property type="evidence" value="ECO:0007669"/>
    <property type="project" value="TreeGrafter"/>
</dbReference>
<dbReference type="GO" id="GO:0005524">
    <property type="term" value="F:ATP binding"/>
    <property type="evidence" value="ECO:0007669"/>
    <property type="project" value="UniProtKB-KW"/>
</dbReference>
<dbReference type="GO" id="GO:0006633">
    <property type="term" value="P:fatty acid biosynthetic process"/>
    <property type="evidence" value="ECO:0007669"/>
    <property type="project" value="TreeGrafter"/>
</dbReference>
<dbReference type="GO" id="GO:0006637">
    <property type="term" value="P:acyl-CoA metabolic process"/>
    <property type="evidence" value="ECO:0007669"/>
    <property type="project" value="TreeGrafter"/>
</dbReference>